<sequence>MRTKDSDRANEHVEIQHKLDAYQQGRLDDVEWVLVRTHVAECDMCRADMDRPKLWNRASPQRILPAGEHEPALTGPAVPSWLFVTGTASVAALVAFGIGFALGTGA</sequence>
<keyword evidence="1" id="KW-0812">Transmembrane</keyword>
<keyword evidence="1" id="KW-0472">Membrane</keyword>
<name>A0A5Q3Q8Q4_9PSEU</name>
<evidence type="ECO:0008006" key="4">
    <source>
        <dbReference type="Google" id="ProtNLM"/>
    </source>
</evidence>
<dbReference type="EMBL" id="CP045929">
    <property type="protein sequence ID" value="QGK71051.1"/>
    <property type="molecule type" value="Genomic_DNA"/>
</dbReference>
<feature type="transmembrane region" description="Helical" evidence="1">
    <location>
        <begin position="81"/>
        <end position="102"/>
    </location>
</feature>
<organism evidence="2 3">
    <name type="scientific">Allosaccharopolyspora coralli</name>
    <dbReference type="NCBI Taxonomy" id="2665642"/>
    <lineage>
        <taxon>Bacteria</taxon>
        <taxon>Bacillati</taxon>
        <taxon>Actinomycetota</taxon>
        <taxon>Actinomycetes</taxon>
        <taxon>Pseudonocardiales</taxon>
        <taxon>Pseudonocardiaceae</taxon>
        <taxon>Allosaccharopolyspora</taxon>
    </lineage>
</organism>
<evidence type="ECO:0000313" key="2">
    <source>
        <dbReference type="EMBL" id="QGK71051.1"/>
    </source>
</evidence>
<dbReference type="Proteomes" id="UP000371041">
    <property type="component" value="Chromosome"/>
</dbReference>
<reference evidence="3" key="1">
    <citation type="submission" date="2019-11" db="EMBL/GenBank/DDBJ databases">
        <title>The complete genome sequence of Saccharopolyspora sp. E2A.</title>
        <authorList>
            <person name="Zhang G."/>
        </authorList>
    </citation>
    <scope>NUCLEOTIDE SEQUENCE [LARGE SCALE GENOMIC DNA]</scope>
    <source>
        <strain evidence="3">E2A</strain>
    </source>
</reference>
<accession>A0A5Q3Q8Q4</accession>
<dbReference type="RefSeq" id="WP_154077628.1">
    <property type="nucleotide sequence ID" value="NZ_CP045929.1"/>
</dbReference>
<dbReference type="KEGG" id="sace:GIY23_17350"/>
<proteinExistence type="predicted"/>
<evidence type="ECO:0000256" key="1">
    <source>
        <dbReference type="SAM" id="Phobius"/>
    </source>
</evidence>
<keyword evidence="1" id="KW-1133">Transmembrane helix</keyword>
<dbReference type="AlphaFoldDB" id="A0A5Q3Q8Q4"/>
<gene>
    <name evidence="2" type="ORF">GIY23_17350</name>
</gene>
<keyword evidence="3" id="KW-1185">Reference proteome</keyword>
<evidence type="ECO:0000313" key="3">
    <source>
        <dbReference type="Proteomes" id="UP000371041"/>
    </source>
</evidence>
<protein>
    <recommendedName>
        <fullName evidence="4">Zinc-finger domain-containing protein</fullName>
    </recommendedName>
</protein>